<evidence type="ECO:0000256" key="2">
    <source>
        <dbReference type="ARBA" id="ARBA00022729"/>
    </source>
</evidence>
<evidence type="ECO:0000256" key="1">
    <source>
        <dbReference type="ARBA" id="ARBA00006135"/>
    </source>
</evidence>
<feature type="chain" id="PRO_5026271114" evidence="3">
    <location>
        <begin position="26"/>
        <end position="252"/>
    </location>
</feature>
<dbReference type="InterPro" id="IPR010258">
    <property type="entry name" value="Conjugal_tfr_TrbG/VirB9/CagX"/>
</dbReference>
<reference evidence="4 5" key="1">
    <citation type="submission" date="2019-12" db="EMBL/GenBank/DDBJ databases">
        <title>Genomic-based taxomic classification of the family Erythrobacteraceae.</title>
        <authorList>
            <person name="Xu L."/>
        </authorList>
    </citation>
    <scope>NUCLEOTIDE SEQUENCE [LARGE SCALE GENOMIC DNA]</scope>
    <source>
        <strain evidence="4 5">LMG 29519</strain>
    </source>
</reference>
<dbReference type="Proteomes" id="UP000429229">
    <property type="component" value="Unassembled WGS sequence"/>
</dbReference>
<dbReference type="InterPro" id="IPR038161">
    <property type="entry name" value="VirB9/CagX/TrbG_C_sf"/>
</dbReference>
<evidence type="ECO:0000313" key="4">
    <source>
        <dbReference type="EMBL" id="MXP10336.1"/>
    </source>
</evidence>
<dbReference type="Gene3D" id="2.60.40.2500">
    <property type="match status" value="1"/>
</dbReference>
<keyword evidence="5" id="KW-1185">Reference proteome</keyword>
<evidence type="ECO:0000256" key="3">
    <source>
        <dbReference type="SAM" id="SignalP"/>
    </source>
</evidence>
<accession>A0A6I4U3N0</accession>
<dbReference type="AlphaFoldDB" id="A0A6I4U3N0"/>
<dbReference type="EMBL" id="WTYR01000001">
    <property type="protein sequence ID" value="MXP10336.1"/>
    <property type="molecule type" value="Genomic_DNA"/>
</dbReference>
<gene>
    <name evidence="4" type="ORF">GRI68_09095</name>
</gene>
<comment type="similarity">
    <text evidence="1">Belongs to the TrbG/VirB9 family.</text>
</comment>
<keyword evidence="2 3" id="KW-0732">Signal</keyword>
<name>A0A6I4U3N0_9SPHN</name>
<proteinExistence type="inferred from homology"/>
<dbReference type="InterPro" id="IPR033645">
    <property type="entry name" value="VirB9/CagX/TrbG_C"/>
</dbReference>
<dbReference type="OrthoDB" id="7390264at2"/>
<sequence>MRVVAALLLALVALPPALSPSPAQAQDPRLVEIYYDEGRVVRLEGRTNVQAMIVFGEDETIENIGIGDSNSWQVTPNKRADRVFVKPLSEIAMTNMTVVTNKRTYLFDLVSNPRNPPVYMLRFVYPDEPEEEAEDAGPAPSASAAELAAANDPYAVVDPATLNTLWSRRGDETLMPERIYNDDEATFIAWNAEQPIPAILLRNDQGEEGPANYTLRGETIVVEGVPPLIVLRNGEEMAELFYAGPPREGSER</sequence>
<dbReference type="CDD" id="cd06911">
    <property type="entry name" value="VirB9_CagX_TrbG"/>
    <property type="match status" value="1"/>
</dbReference>
<organism evidence="4 5">
    <name type="scientific">Alteriqipengyuania halimionae</name>
    <dbReference type="NCBI Taxonomy" id="1926630"/>
    <lineage>
        <taxon>Bacteria</taxon>
        <taxon>Pseudomonadati</taxon>
        <taxon>Pseudomonadota</taxon>
        <taxon>Alphaproteobacteria</taxon>
        <taxon>Sphingomonadales</taxon>
        <taxon>Erythrobacteraceae</taxon>
        <taxon>Alteriqipengyuania</taxon>
    </lineage>
</organism>
<feature type="signal peptide" evidence="3">
    <location>
        <begin position="1"/>
        <end position="25"/>
    </location>
</feature>
<protein>
    <submittedName>
        <fullName evidence="4">Type VI secretion protein</fullName>
    </submittedName>
</protein>
<dbReference type="Pfam" id="PF03524">
    <property type="entry name" value="CagX"/>
    <property type="match status" value="1"/>
</dbReference>
<comment type="caution">
    <text evidence="4">The sequence shown here is derived from an EMBL/GenBank/DDBJ whole genome shotgun (WGS) entry which is preliminary data.</text>
</comment>
<evidence type="ECO:0000313" key="5">
    <source>
        <dbReference type="Proteomes" id="UP000429229"/>
    </source>
</evidence>